<evidence type="ECO:0000313" key="3">
    <source>
        <dbReference type="Proteomes" id="UP001146793"/>
    </source>
</evidence>
<proteinExistence type="predicted"/>
<dbReference type="EMBL" id="JANTQA010000070">
    <property type="protein sequence ID" value="KAJ3425287.1"/>
    <property type="molecule type" value="Genomic_DNA"/>
</dbReference>
<feature type="transmembrane region" description="Helical" evidence="1">
    <location>
        <begin position="6"/>
        <end position="31"/>
    </location>
</feature>
<dbReference type="Proteomes" id="UP001146793">
    <property type="component" value="Unassembled WGS sequence"/>
</dbReference>
<feature type="transmembrane region" description="Helical" evidence="1">
    <location>
        <begin position="195"/>
        <end position="215"/>
    </location>
</feature>
<keyword evidence="1" id="KW-0812">Transmembrane</keyword>
<sequence length="279" mass="32157">MGSQDTTVLSIFSFISMILSFLIGFYSFYRLIRVLRNDPKKSLALLCYVMIAIGSFGRALSIMFGIQLYHGYTKGVYAALVYSFSFMNTYAYVLLIPLQAKLYYLCKDAEDLVLENNHSKKLVRIYIVTTVFSFVYLVVVALTAIFPKDMLKFFNAFFLIFFVIILLAMLYYGTKLVKTINRIGGKELTKQIKRIILVEIQWCILWTFLSLFRIIKPGLFDQYGLLCKDNIWVNILLLLCLDFPPLALLFVIFKTPNVTKKGNMLLNSYDSSSDEEKSN</sequence>
<feature type="transmembrane region" description="Helical" evidence="1">
    <location>
        <begin position="75"/>
        <end position="95"/>
    </location>
</feature>
<feature type="transmembrane region" description="Helical" evidence="1">
    <location>
        <begin position="43"/>
        <end position="69"/>
    </location>
</feature>
<dbReference type="AlphaFoldDB" id="A0AAV7Y9N0"/>
<evidence type="ECO:0000313" key="2">
    <source>
        <dbReference type="EMBL" id="KAJ3425287.1"/>
    </source>
</evidence>
<organism evidence="2 3">
    <name type="scientific">Anaeramoeba flamelloides</name>
    <dbReference type="NCBI Taxonomy" id="1746091"/>
    <lineage>
        <taxon>Eukaryota</taxon>
        <taxon>Metamonada</taxon>
        <taxon>Anaeramoebidae</taxon>
        <taxon>Anaeramoeba</taxon>
    </lineage>
</organism>
<reference evidence="2" key="1">
    <citation type="submission" date="2022-08" db="EMBL/GenBank/DDBJ databases">
        <title>Novel sulphate-reducing endosymbionts in the free-living metamonad Anaeramoeba.</title>
        <authorList>
            <person name="Jerlstrom-Hultqvist J."/>
            <person name="Cepicka I."/>
            <person name="Gallot-Lavallee L."/>
            <person name="Salas-Leiva D."/>
            <person name="Curtis B.A."/>
            <person name="Zahonova K."/>
            <person name="Pipaliya S."/>
            <person name="Dacks J."/>
            <person name="Roger A.J."/>
        </authorList>
    </citation>
    <scope>NUCLEOTIDE SEQUENCE</scope>
    <source>
        <strain evidence="2">Busselton2</strain>
    </source>
</reference>
<comment type="caution">
    <text evidence="2">The sequence shown here is derived from an EMBL/GenBank/DDBJ whole genome shotgun (WGS) entry which is preliminary data.</text>
</comment>
<keyword evidence="1" id="KW-1133">Transmembrane helix</keyword>
<feature type="transmembrane region" description="Helical" evidence="1">
    <location>
        <begin position="153"/>
        <end position="174"/>
    </location>
</feature>
<evidence type="ECO:0000256" key="1">
    <source>
        <dbReference type="SAM" id="Phobius"/>
    </source>
</evidence>
<name>A0AAV7Y9N0_9EUKA</name>
<protein>
    <submittedName>
        <fullName evidence="2">Tobamovirus multiplication protein 1-like isoform x1</fullName>
    </submittedName>
</protein>
<gene>
    <name evidence="2" type="ORF">M0812_27722</name>
</gene>
<feature type="transmembrane region" description="Helical" evidence="1">
    <location>
        <begin position="231"/>
        <end position="253"/>
    </location>
</feature>
<accession>A0AAV7Y9N0</accession>
<feature type="transmembrane region" description="Helical" evidence="1">
    <location>
        <begin position="125"/>
        <end position="147"/>
    </location>
</feature>
<keyword evidence="1" id="KW-0472">Membrane</keyword>